<sequence>MRKLLLICFVILAIVGCGKKALTPEEKYERVARYQKLIWKSDLTEDEKKFKEEMDEVVAGLALKSDDKDSKEWMAAFMKYEQNETAEIIEKVRKEKTEEKKSGKISF</sequence>
<organism evidence="1 2">
    <name type="scientific">Fusobacterium necrophorum subsp. funduliforme</name>
    <dbReference type="NCBI Taxonomy" id="143387"/>
    <lineage>
        <taxon>Bacteria</taxon>
        <taxon>Fusobacteriati</taxon>
        <taxon>Fusobacteriota</taxon>
        <taxon>Fusobacteriia</taxon>
        <taxon>Fusobacteriales</taxon>
        <taxon>Fusobacteriaceae</taxon>
        <taxon>Fusobacterium</taxon>
    </lineage>
</organism>
<dbReference type="eggNOG" id="ENOG5033N93">
    <property type="taxonomic scope" value="Bacteria"/>
</dbReference>
<comment type="caution">
    <text evidence="1">The sequence shown here is derived from an EMBL/GenBank/DDBJ whole genome shotgun (WGS) entry which is preliminary data.</text>
</comment>
<proteinExistence type="predicted"/>
<evidence type="ECO:0008006" key="3">
    <source>
        <dbReference type="Google" id="ProtNLM"/>
    </source>
</evidence>
<reference evidence="1 2" key="1">
    <citation type="submission" date="2016-03" db="EMBL/GenBank/DDBJ databases">
        <title>Comparative genomics of human isolates of Fusobacterium necrophorum.</title>
        <authorList>
            <person name="Jensen A."/>
            <person name="Bank S."/>
            <person name="Andersen P.S."/>
            <person name="Kristensen L.H."/>
            <person name="Prag J."/>
        </authorList>
    </citation>
    <scope>NUCLEOTIDE SEQUENCE [LARGE SCALE GENOMIC DNA]</scope>
    <source>
        <strain evidence="1 2">LS_1264</strain>
    </source>
</reference>
<dbReference type="Proteomes" id="UP000075816">
    <property type="component" value="Unassembled WGS sequence"/>
</dbReference>
<dbReference type="AlphaFoldDB" id="A0A162IYI9"/>
<evidence type="ECO:0000313" key="2">
    <source>
        <dbReference type="Proteomes" id="UP000075816"/>
    </source>
</evidence>
<dbReference type="PROSITE" id="PS51257">
    <property type="entry name" value="PROKAR_LIPOPROTEIN"/>
    <property type="match status" value="1"/>
</dbReference>
<evidence type="ECO:0000313" key="1">
    <source>
        <dbReference type="EMBL" id="KYL04706.1"/>
    </source>
</evidence>
<gene>
    <name evidence="1" type="ORF">A2J07_05215</name>
</gene>
<protein>
    <recommendedName>
        <fullName evidence="3">Lipoprotein</fullName>
    </recommendedName>
</protein>
<dbReference type="EMBL" id="LVEA01000031">
    <property type="protein sequence ID" value="KYL04706.1"/>
    <property type="molecule type" value="Genomic_DNA"/>
</dbReference>
<name>A0A162IYI9_9FUSO</name>
<accession>A0A162IYI9</accession>
<dbReference type="RefSeq" id="WP_062628535.1">
    <property type="nucleotide sequence ID" value="NZ_CAXOUX010000025.1"/>
</dbReference>